<organism evidence="1 2">
    <name type="scientific">Polyporus arcularius HHB13444</name>
    <dbReference type="NCBI Taxonomy" id="1314778"/>
    <lineage>
        <taxon>Eukaryota</taxon>
        <taxon>Fungi</taxon>
        <taxon>Dikarya</taxon>
        <taxon>Basidiomycota</taxon>
        <taxon>Agaricomycotina</taxon>
        <taxon>Agaricomycetes</taxon>
        <taxon>Polyporales</taxon>
        <taxon>Polyporaceae</taxon>
        <taxon>Polyporus</taxon>
    </lineage>
</organism>
<evidence type="ECO:0008006" key="3">
    <source>
        <dbReference type="Google" id="ProtNLM"/>
    </source>
</evidence>
<evidence type="ECO:0000313" key="1">
    <source>
        <dbReference type="EMBL" id="TFK82072.1"/>
    </source>
</evidence>
<sequence>VPQEIYEEILTILRDDEATLRSCSVICRAWLFRTRHRLFHTIALDPSSLSHRFKALVHSCPDAAPLVLVLKL</sequence>
<gene>
    <name evidence="1" type="ORF">K466DRAFT_447066</name>
</gene>
<dbReference type="EMBL" id="ML211524">
    <property type="protein sequence ID" value="TFK82072.1"/>
    <property type="molecule type" value="Genomic_DNA"/>
</dbReference>
<accession>A0A5C3NYA5</accession>
<name>A0A5C3NYA5_9APHY</name>
<dbReference type="SUPFAM" id="SSF81383">
    <property type="entry name" value="F-box domain"/>
    <property type="match status" value="1"/>
</dbReference>
<reference evidence="1 2" key="1">
    <citation type="journal article" date="2019" name="Nat. Ecol. Evol.">
        <title>Megaphylogeny resolves global patterns of mushroom evolution.</title>
        <authorList>
            <person name="Varga T."/>
            <person name="Krizsan K."/>
            <person name="Foldi C."/>
            <person name="Dima B."/>
            <person name="Sanchez-Garcia M."/>
            <person name="Sanchez-Ramirez S."/>
            <person name="Szollosi G.J."/>
            <person name="Szarkandi J.G."/>
            <person name="Papp V."/>
            <person name="Albert L."/>
            <person name="Andreopoulos W."/>
            <person name="Angelini C."/>
            <person name="Antonin V."/>
            <person name="Barry K.W."/>
            <person name="Bougher N.L."/>
            <person name="Buchanan P."/>
            <person name="Buyck B."/>
            <person name="Bense V."/>
            <person name="Catcheside P."/>
            <person name="Chovatia M."/>
            <person name="Cooper J."/>
            <person name="Damon W."/>
            <person name="Desjardin D."/>
            <person name="Finy P."/>
            <person name="Geml J."/>
            <person name="Haridas S."/>
            <person name="Hughes K."/>
            <person name="Justo A."/>
            <person name="Karasinski D."/>
            <person name="Kautmanova I."/>
            <person name="Kiss B."/>
            <person name="Kocsube S."/>
            <person name="Kotiranta H."/>
            <person name="LaButti K.M."/>
            <person name="Lechner B.E."/>
            <person name="Liimatainen K."/>
            <person name="Lipzen A."/>
            <person name="Lukacs Z."/>
            <person name="Mihaltcheva S."/>
            <person name="Morgado L.N."/>
            <person name="Niskanen T."/>
            <person name="Noordeloos M.E."/>
            <person name="Ohm R.A."/>
            <person name="Ortiz-Santana B."/>
            <person name="Ovrebo C."/>
            <person name="Racz N."/>
            <person name="Riley R."/>
            <person name="Savchenko A."/>
            <person name="Shiryaev A."/>
            <person name="Soop K."/>
            <person name="Spirin V."/>
            <person name="Szebenyi C."/>
            <person name="Tomsovsky M."/>
            <person name="Tulloss R.E."/>
            <person name="Uehling J."/>
            <person name="Grigoriev I.V."/>
            <person name="Vagvolgyi C."/>
            <person name="Papp T."/>
            <person name="Martin F.M."/>
            <person name="Miettinen O."/>
            <person name="Hibbett D.S."/>
            <person name="Nagy L.G."/>
        </authorList>
    </citation>
    <scope>NUCLEOTIDE SEQUENCE [LARGE SCALE GENOMIC DNA]</scope>
    <source>
        <strain evidence="1 2">HHB13444</strain>
    </source>
</reference>
<feature type="non-terminal residue" evidence="1">
    <location>
        <position position="72"/>
    </location>
</feature>
<protein>
    <recommendedName>
        <fullName evidence="3">F-box domain-containing protein</fullName>
    </recommendedName>
</protein>
<dbReference type="InterPro" id="IPR036047">
    <property type="entry name" value="F-box-like_dom_sf"/>
</dbReference>
<evidence type="ECO:0000313" key="2">
    <source>
        <dbReference type="Proteomes" id="UP000308197"/>
    </source>
</evidence>
<dbReference type="InParanoid" id="A0A5C3NYA5"/>
<dbReference type="Proteomes" id="UP000308197">
    <property type="component" value="Unassembled WGS sequence"/>
</dbReference>
<dbReference type="AlphaFoldDB" id="A0A5C3NYA5"/>
<feature type="non-terminal residue" evidence="1">
    <location>
        <position position="1"/>
    </location>
</feature>
<proteinExistence type="predicted"/>
<keyword evidence="2" id="KW-1185">Reference proteome</keyword>